<feature type="compositionally biased region" description="Basic and acidic residues" evidence="1">
    <location>
        <begin position="1"/>
        <end position="16"/>
    </location>
</feature>
<evidence type="ECO:0000256" key="1">
    <source>
        <dbReference type="SAM" id="MobiDB-lite"/>
    </source>
</evidence>
<sequence length="37" mass="4132">MAKSQDQKQKKTKETEVECVSTQASIGKRNAGSYTNR</sequence>
<protein>
    <submittedName>
        <fullName evidence="2">Uncharacterized protein</fullName>
    </submittedName>
</protein>
<gene>
    <name evidence="2" type="ORF">OESDEN_24722</name>
</gene>
<accession>A0A0B1RWW1</accession>
<feature type="region of interest" description="Disordered" evidence="1">
    <location>
        <begin position="1"/>
        <end position="37"/>
    </location>
</feature>
<dbReference type="Proteomes" id="UP000053660">
    <property type="component" value="Unassembled WGS sequence"/>
</dbReference>
<reference evidence="2 3" key="1">
    <citation type="submission" date="2014-03" db="EMBL/GenBank/DDBJ databases">
        <title>Draft genome of the hookworm Oesophagostomum dentatum.</title>
        <authorList>
            <person name="Mitreva M."/>
        </authorList>
    </citation>
    <scope>NUCLEOTIDE SEQUENCE [LARGE SCALE GENOMIC DNA]</scope>
    <source>
        <strain evidence="2 3">OD-Hann</strain>
    </source>
</reference>
<name>A0A0B1RWW1_OESDE</name>
<keyword evidence="3" id="KW-1185">Reference proteome</keyword>
<dbReference type="EMBL" id="KN612524">
    <property type="protein sequence ID" value="KHJ75662.1"/>
    <property type="molecule type" value="Genomic_DNA"/>
</dbReference>
<evidence type="ECO:0000313" key="3">
    <source>
        <dbReference type="Proteomes" id="UP000053660"/>
    </source>
</evidence>
<evidence type="ECO:0000313" key="2">
    <source>
        <dbReference type="EMBL" id="KHJ75662.1"/>
    </source>
</evidence>
<organism evidence="2 3">
    <name type="scientific">Oesophagostomum dentatum</name>
    <name type="common">Nodular worm</name>
    <dbReference type="NCBI Taxonomy" id="61180"/>
    <lineage>
        <taxon>Eukaryota</taxon>
        <taxon>Metazoa</taxon>
        <taxon>Ecdysozoa</taxon>
        <taxon>Nematoda</taxon>
        <taxon>Chromadorea</taxon>
        <taxon>Rhabditida</taxon>
        <taxon>Rhabditina</taxon>
        <taxon>Rhabditomorpha</taxon>
        <taxon>Strongyloidea</taxon>
        <taxon>Strongylidae</taxon>
        <taxon>Oesophagostomum</taxon>
    </lineage>
</organism>
<proteinExistence type="predicted"/>
<dbReference type="AlphaFoldDB" id="A0A0B1RWW1"/>